<keyword evidence="9" id="KW-0804">Transcription</keyword>
<evidence type="ECO:0000256" key="8">
    <source>
        <dbReference type="ARBA" id="ARBA00023159"/>
    </source>
</evidence>
<dbReference type="PANTHER" id="PTHR10270">
    <property type="entry name" value="SOX TRANSCRIPTION FACTOR"/>
    <property type="match status" value="1"/>
</dbReference>
<dbReference type="Proteomes" id="UP000095287">
    <property type="component" value="Unplaced"/>
</dbReference>
<dbReference type="FunFam" id="1.10.30.10:FF:000002">
    <property type="entry name" value="transcription factor Sox-2"/>
    <property type="match status" value="1"/>
</dbReference>
<evidence type="ECO:0000256" key="4">
    <source>
        <dbReference type="ARBA" id="ARBA00022782"/>
    </source>
</evidence>
<dbReference type="GO" id="GO:0005516">
    <property type="term" value="F:calmodulin binding"/>
    <property type="evidence" value="ECO:0007669"/>
    <property type="project" value="UniProtKB-KW"/>
</dbReference>
<dbReference type="GO" id="GO:0007548">
    <property type="term" value="P:sex differentiation"/>
    <property type="evidence" value="ECO:0007669"/>
    <property type="project" value="UniProtKB-KW"/>
</dbReference>
<dbReference type="GO" id="GO:0016607">
    <property type="term" value="C:nuclear speck"/>
    <property type="evidence" value="ECO:0007669"/>
    <property type="project" value="UniProtKB-SubCell"/>
</dbReference>
<feature type="domain" description="HMG box" evidence="15">
    <location>
        <begin position="122"/>
        <end position="190"/>
    </location>
</feature>
<comment type="similarity">
    <text evidence="2">Belongs to the SRY family.</text>
</comment>
<dbReference type="GO" id="GO:0000978">
    <property type="term" value="F:RNA polymerase II cis-regulatory region sequence-specific DNA binding"/>
    <property type="evidence" value="ECO:0007669"/>
    <property type="project" value="TreeGrafter"/>
</dbReference>
<dbReference type="InterPro" id="IPR050140">
    <property type="entry name" value="SRY-related_HMG-box_TF-like"/>
</dbReference>
<protein>
    <recommendedName>
        <fullName evidence="3">Sex-determining region Y protein</fullName>
    </recommendedName>
    <alternativeName>
        <fullName evidence="11">Testis-determining factor</fullName>
    </alternativeName>
</protein>
<dbReference type="GO" id="GO:0030182">
    <property type="term" value="P:neuron differentiation"/>
    <property type="evidence" value="ECO:0007669"/>
    <property type="project" value="UniProtKB-ARBA"/>
</dbReference>
<evidence type="ECO:0000256" key="7">
    <source>
        <dbReference type="ARBA" id="ARBA00023125"/>
    </source>
</evidence>
<evidence type="ECO:0000256" key="2">
    <source>
        <dbReference type="ARBA" id="ARBA00005998"/>
    </source>
</evidence>
<keyword evidence="6" id="KW-0726">Sexual differentiation</keyword>
<name>A0A1I7ZLG3_9BILA</name>
<evidence type="ECO:0000256" key="10">
    <source>
        <dbReference type="ARBA" id="ARBA00023242"/>
    </source>
</evidence>
<feature type="compositionally biased region" description="Basic and acidic residues" evidence="14">
    <location>
        <begin position="1"/>
        <end position="11"/>
    </location>
</feature>
<dbReference type="AlphaFoldDB" id="A0A1I7ZLG3"/>
<dbReference type="CDD" id="cd22004">
    <property type="entry name" value="HMG-box_SOX"/>
    <property type="match status" value="1"/>
</dbReference>
<dbReference type="InterPro" id="IPR009071">
    <property type="entry name" value="HMG_box_dom"/>
</dbReference>
<evidence type="ECO:0000256" key="14">
    <source>
        <dbReference type="SAM" id="MobiDB-lite"/>
    </source>
</evidence>
<accession>A0A1I7ZLG3</accession>
<evidence type="ECO:0000256" key="1">
    <source>
        <dbReference type="ARBA" id="ARBA00004324"/>
    </source>
</evidence>
<proteinExistence type="inferred from homology"/>
<evidence type="ECO:0000256" key="12">
    <source>
        <dbReference type="ARBA" id="ARBA00045821"/>
    </source>
</evidence>
<evidence type="ECO:0000256" key="13">
    <source>
        <dbReference type="PROSITE-ProRule" id="PRU00267"/>
    </source>
</evidence>
<dbReference type="InterPro" id="IPR036910">
    <property type="entry name" value="HMG_box_dom_sf"/>
</dbReference>
<evidence type="ECO:0000256" key="11">
    <source>
        <dbReference type="ARBA" id="ARBA00032498"/>
    </source>
</evidence>
<comment type="function">
    <text evidence="12">Transcriptional regulator that controls a genetic switch in male development. It is necessary and sufficient for initiating male sex determination by directing the development of supporting cell precursors (pre-Sertoli cells) as Sertoli rather than granulosa cells. Involved in different aspects of gene regulation including promoter activation or repression. Binds to the DNA consensus sequence 5'-[AT]AACAA[AT]-3'. SRY HMG box recognizes DNA by partial intercalation in the minor groove and promotes DNA bending. Also involved in pre-mRNA splicing. In male adult brain involved in the maintenance of motor functions of dopaminergic neurons.</text>
</comment>
<dbReference type="SUPFAM" id="SSF47095">
    <property type="entry name" value="HMG-box"/>
    <property type="match status" value="1"/>
</dbReference>
<feature type="DNA-binding region" description="HMG box" evidence="13">
    <location>
        <begin position="122"/>
        <end position="190"/>
    </location>
</feature>
<evidence type="ECO:0000256" key="6">
    <source>
        <dbReference type="ARBA" id="ARBA00022928"/>
    </source>
</evidence>
<sequence>MGTSAARREEPFNFYSQGGKGPQNKHHCGSTVEFESSSLTAPVLVRVVLSPTFRQQAMISDENLDSRKSQASVKREHSTEASNDTPTALNTQIFKILLKVPREWRSAQDVLVCLGDYDAGRVRRPMNAFMVWARKTRRELAAENPGMHNADLSKILGVRWKNMSQHEKKPFVEQAERIREQHHRDNPNYKYRPSRRADAEDSESLMPSLASSFQSRMLTQEHTHFGLLSSPRYIQPPWCLSETSFIDCYLSAEDRKRLDAREFSKYLGPSEVHPPPQPLAPVENHPAPNAFISYFDLDGTAPEKKWI</sequence>
<reference evidence="17" key="1">
    <citation type="submission" date="2016-11" db="UniProtKB">
        <authorList>
            <consortium name="WormBaseParasite"/>
        </authorList>
    </citation>
    <scope>IDENTIFICATION</scope>
</reference>
<dbReference type="SMART" id="SM00398">
    <property type="entry name" value="HMG"/>
    <property type="match status" value="1"/>
</dbReference>
<evidence type="ECO:0000259" key="15">
    <source>
        <dbReference type="PROSITE" id="PS50118"/>
    </source>
</evidence>
<evidence type="ECO:0000313" key="16">
    <source>
        <dbReference type="Proteomes" id="UP000095287"/>
    </source>
</evidence>
<dbReference type="PROSITE" id="PS50118">
    <property type="entry name" value="HMG_BOX_2"/>
    <property type="match status" value="1"/>
</dbReference>
<keyword evidence="5" id="KW-0112">Calmodulin-binding</keyword>
<evidence type="ECO:0000256" key="5">
    <source>
        <dbReference type="ARBA" id="ARBA00022860"/>
    </source>
</evidence>
<dbReference type="WBParaSite" id="L893_g27370.t1">
    <property type="protein sequence ID" value="L893_g27370.t1"/>
    <property type="gene ID" value="L893_g27370"/>
</dbReference>
<evidence type="ECO:0000313" key="17">
    <source>
        <dbReference type="WBParaSite" id="L893_g27370.t1"/>
    </source>
</evidence>
<keyword evidence="16" id="KW-1185">Reference proteome</keyword>
<organism evidence="16 17">
    <name type="scientific">Steinernema glaseri</name>
    <dbReference type="NCBI Taxonomy" id="37863"/>
    <lineage>
        <taxon>Eukaryota</taxon>
        <taxon>Metazoa</taxon>
        <taxon>Ecdysozoa</taxon>
        <taxon>Nematoda</taxon>
        <taxon>Chromadorea</taxon>
        <taxon>Rhabditida</taxon>
        <taxon>Tylenchina</taxon>
        <taxon>Panagrolaimomorpha</taxon>
        <taxon>Strongyloidoidea</taxon>
        <taxon>Steinernematidae</taxon>
        <taxon>Steinernema</taxon>
    </lineage>
</organism>
<feature type="compositionally biased region" description="Basic and acidic residues" evidence="14">
    <location>
        <begin position="177"/>
        <end position="187"/>
    </location>
</feature>
<feature type="region of interest" description="Disordered" evidence="14">
    <location>
        <begin position="1"/>
        <end position="29"/>
    </location>
</feature>
<keyword evidence="7 13" id="KW-0238">DNA-binding</keyword>
<dbReference type="PANTHER" id="PTHR10270:SF161">
    <property type="entry name" value="SEX-DETERMINING REGION Y PROTEIN"/>
    <property type="match status" value="1"/>
</dbReference>
<feature type="region of interest" description="Disordered" evidence="14">
    <location>
        <begin position="177"/>
        <end position="205"/>
    </location>
</feature>
<dbReference type="Pfam" id="PF00505">
    <property type="entry name" value="HMG_box"/>
    <property type="match status" value="1"/>
</dbReference>
<evidence type="ECO:0000256" key="9">
    <source>
        <dbReference type="ARBA" id="ARBA00023163"/>
    </source>
</evidence>
<keyword evidence="8" id="KW-0010">Activator</keyword>
<dbReference type="Gene3D" id="1.10.30.10">
    <property type="entry name" value="High mobility group box domain"/>
    <property type="match status" value="1"/>
</dbReference>
<evidence type="ECO:0000256" key="3">
    <source>
        <dbReference type="ARBA" id="ARBA00019052"/>
    </source>
</evidence>
<comment type="subcellular location">
    <subcellularLocation>
        <location evidence="1">Nucleus speckle</location>
    </subcellularLocation>
</comment>
<dbReference type="PRINTS" id="PR00886">
    <property type="entry name" value="HIGHMOBLTY12"/>
</dbReference>
<keyword evidence="10 13" id="KW-0539">Nucleus</keyword>
<feature type="compositionally biased region" description="Basic and acidic residues" evidence="14">
    <location>
        <begin position="64"/>
        <end position="79"/>
    </location>
</feature>
<feature type="region of interest" description="Disordered" evidence="14">
    <location>
        <begin position="60"/>
        <end position="86"/>
    </location>
</feature>
<keyword evidence="4" id="KW-0221">Differentiation</keyword>
<dbReference type="GO" id="GO:0001228">
    <property type="term" value="F:DNA-binding transcription activator activity, RNA polymerase II-specific"/>
    <property type="evidence" value="ECO:0007669"/>
    <property type="project" value="TreeGrafter"/>
</dbReference>